<sequence>MSIYTYKKVYTDYIIMDLKPMQILKTIIGGSLIIWMISYLLGFYGLGGSASWPYLSFFFFILVSLGILDLDVPRVEFGLD</sequence>
<keyword evidence="1" id="KW-0812">Transmembrane</keyword>
<feature type="transmembrane region" description="Helical" evidence="1">
    <location>
        <begin position="23"/>
        <end position="46"/>
    </location>
</feature>
<evidence type="ECO:0000256" key="1">
    <source>
        <dbReference type="SAM" id="Phobius"/>
    </source>
</evidence>
<feature type="transmembrane region" description="Helical" evidence="1">
    <location>
        <begin position="52"/>
        <end position="70"/>
    </location>
</feature>
<proteinExistence type="predicted"/>
<dbReference type="AlphaFoldDB" id="A0A6C0ILG7"/>
<dbReference type="EMBL" id="MN740208">
    <property type="protein sequence ID" value="QHT93480.1"/>
    <property type="molecule type" value="Genomic_DNA"/>
</dbReference>
<evidence type="ECO:0000313" key="2">
    <source>
        <dbReference type="EMBL" id="QHT93480.1"/>
    </source>
</evidence>
<keyword evidence="1" id="KW-1133">Transmembrane helix</keyword>
<keyword evidence="1" id="KW-0472">Membrane</keyword>
<protein>
    <submittedName>
        <fullName evidence="2">Uncharacterized protein</fullName>
    </submittedName>
</protein>
<reference evidence="2" key="1">
    <citation type="journal article" date="2020" name="Nature">
        <title>Giant virus diversity and host interactions through global metagenomics.</title>
        <authorList>
            <person name="Schulz F."/>
            <person name="Roux S."/>
            <person name="Paez-Espino D."/>
            <person name="Jungbluth S."/>
            <person name="Walsh D.A."/>
            <person name="Denef V.J."/>
            <person name="McMahon K.D."/>
            <person name="Konstantinidis K.T."/>
            <person name="Eloe-Fadrosh E.A."/>
            <person name="Kyrpides N.C."/>
            <person name="Woyke T."/>
        </authorList>
    </citation>
    <scope>NUCLEOTIDE SEQUENCE</scope>
    <source>
        <strain evidence="2">GVMAG-M-3300024252-29</strain>
    </source>
</reference>
<accession>A0A6C0ILG7</accession>
<organism evidence="2">
    <name type="scientific">viral metagenome</name>
    <dbReference type="NCBI Taxonomy" id="1070528"/>
    <lineage>
        <taxon>unclassified sequences</taxon>
        <taxon>metagenomes</taxon>
        <taxon>organismal metagenomes</taxon>
    </lineage>
</organism>
<name>A0A6C0ILG7_9ZZZZ</name>